<feature type="chain" id="PRO_5026155451" evidence="1">
    <location>
        <begin position="23"/>
        <end position="161"/>
    </location>
</feature>
<keyword evidence="3" id="KW-1185">Reference proteome</keyword>
<accession>A0A6G1GII1</accession>
<dbReference type="EMBL" id="ML977225">
    <property type="protein sequence ID" value="KAF1980721.1"/>
    <property type="molecule type" value="Genomic_DNA"/>
</dbReference>
<dbReference type="AlphaFoldDB" id="A0A6G1GII1"/>
<keyword evidence="1" id="KW-0732">Signal</keyword>
<proteinExistence type="predicted"/>
<organism evidence="2 3">
    <name type="scientific">Aulographum hederae CBS 113979</name>
    <dbReference type="NCBI Taxonomy" id="1176131"/>
    <lineage>
        <taxon>Eukaryota</taxon>
        <taxon>Fungi</taxon>
        <taxon>Dikarya</taxon>
        <taxon>Ascomycota</taxon>
        <taxon>Pezizomycotina</taxon>
        <taxon>Dothideomycetes</taxon>
        <taxon>Pleosporomycetidae</taxon>
        <taxon>Aulographales</taxon>
        <taxon>Aulographaceae</taxon>
    </lineage>
</organism>
<protein>
    <submittedName>
        <fullName evidence="2">Uncharacterized protein</fullName>
    </submittedName>
</protein>
<name>A0A6G1GII1_9PEZI</name>
<sequence length="161" mass="16860">MAKLQLGIAAVAISLLTGLGMAAPTIDARGNATAKVDDGLRCGEFGHHVNQDEAYSMSEEIASKGFKVCCSHEDGTCVNAACRASFTTQYLFENETHEYPGASGCVDLCSATPGKQECEQCWIVGANVATMAGICSFVSGDAPVYCGGEWNYGQLGLIISM</sequence>
<evidence type="ECO:0000313" key="3">
    <source>
        <dbReference type="Proteomes" id="UP000800041"/>
    </source>
</evidence>
<gene>
    <name evidence="2" type="ORF">K402DRAFT_468070</name>
</gene>
<dbReference type="Proteomes" id="UP000800041">
    <property type="component" value="Unassembled WGS sequence"/>
</dbReference>
<feature type="signal peptide" evidence="1">
    <location>
        <begin position="1"/>
        <end position="22"/>
    </location>
</feature>
<evidence type="ECO:0000313" key="2">
    <source>
        <dbReference type="EMBL" id="KAF1980721.1"/>
    </source>
</evidence>
<evidence type="ECO:0000256" key="1">
    <source>
        <dbReference type="SAM" id="SignalP"/>
    </source>
</evidence>
<reference evidence="2" key="1">
    <citation type="journal article" date="2020" name="Stud. Mycol.">
        <title>101 Dothideomycetes genomes: a test case for predicting lifestyles and emergence of pathogens.</title>
        <authorList>
            <person name="Haridas S."/>
            <person name="Albert R."/>
            <person name="Binder M."/>
            <person name="Bloem J."/>
            <person name="Labutti K."/>
            <person name="Salamov A."/>
            <person name="Andreopoulos B."/>
            <person name="Baker S."/>
            <person name="Barry K."/>
            <person name="Bills G."/>
            <person name="Bluhm B."/>
            <person name="Cannon C."/>
            <person name="Castanera R."/>
            <person name="Culley D."/>
            <person name="Daum C."/>
            <person name="Ezra D."/>
            <person name="Gonzalez J."/>
            <person name="Henrissat B."/>
            <person name="Kuo A."/>
            <person name="Liang C."/>
            <person name="Lipzen A."/>
            <person name="Lutzoni F."/>
            <person name="Magnuson J."/>
            <person name="Mondo S."/>
            <person name="Nolan M."/>
            <person name="Ohm R."/>
            <person name="Pangilinan J."/>
            <person name="Park H.-J."/>
            <person name="Ramirez L."/>
            <person name="Alfaro M."/>
            <person name="Sun H."/>
            <person name="Tritt A."/>
            <person name="Yoshinaga Y."/>
            <person name="Zwiers L.-H."/>
            <person name="Turgeon B."/>
            <person name="Goodwin S."/>
            <person name="Spatafora J."/>
            <person name="Crous P."/>
            <person name="Grigoriev I."/>
        </authorList>
    </citation>
    <scope>NUCLEOTIDE SEQUENCE</scope>
    <source>
        <strain evidence="2">CBS 113979</strain>
    </source>
</reference>